<keyword evidence="2" id="KW-0812">Transmembrane</keyword>
<feature type="compositionally biased region" description="Polar residues" evidence="1">
    <location>
        <begin position="1"/>
        <end position="20"/>
    </location>
</feature>
<keyword evidence="4" id="KW-1185">Reference proteome</keyword>
<dbReference type="Proteomes" id="UP001285263">
    <property type="component" value="Unassembled WGS sequence"/>
</dbReference>
<feature type="region of interest" description="Disordered" evidence="1">
    <location>
        <begin position="1"/>
        <end position="48"/>
    </location>
</feature>
<evidence type="ECO:0000313" key="3">
    <source>
        <dbReference type="EMBL" id="MDY0743157.1"/>
    </source>
</evidence>
<dbReference type="RefSeq" id="WP_320421001.1">
    <property type="nucleotide sequence ID" value="NZ_JAXCLA010000001.1"/>
</dbReference>
<protein>
    <submittedName>
        <fullName evidence="3">Uncharacterized protein</fullName>
    </submittedName>
</protein>
<gene>
    <name evidence="3" type="ORF">SNE35_01500</name>
</gene>
<organism evidence="3 4">
    <name type="scientific">Roseateles agri</name>
    <dbReference type="NCBI Taxonomy" id="3098619"/>
    <lineage>
        <taxon>Bacteria</taxon>
        <taxon>Pseudomonadati</taxon>
        <taxon>Pseudomonadota</taxon>
        <taxon>Betaproteobacteria</taxon>
        <taxon>Burkholderiales</taxon>
        <taxon>Sphaerotilaceae</taxon>
        <taxon>Roseateles</taxon>
    </lineage>
</organism>
<name>A0ABU5DDA6_9BURK</name>
<feature type="transmembrane region" description="Helical" evidence="2">
    <location>
        <begin position="53"/>
        <end position="77"/>
    </location>
</feature>
<keyword evidence="2" id="KW-0472">Membrane</keyword>
<comment type="caution">
    <text evidence="3">The sequence shown here is derived from an EMBL/GenBank/DDBJ whole genome shotgun (WGS) entry which is preliminary data.</text>
</comment>
<proteinExistence type="predicted"/>
<evidence type="ECO:0000256" key="2">
    <source>
        <dbReference type="SAM" id="Phobius"/>
    </source>
</evidence>
<reference evidence="3 4" key="1">
    <citation type="submission" date="2023-11" db="EMBL/GenBank/DDBJ databases">
        <title>Paucibacter sp. nov., isolated from fresh soil in Korea.</title>
        <authorList>
            <person name="Le N.T.T."/>
        </authorList>
    </citation>
    <scope>NUCLEOTIDE SEQUENCE [LARGE SCALE GENOMIC DNA]</scope>
    <source>
        <strain evidence="3 4">R3-3</strain>
    </source>
</reference>
<dbReference type="EMBL" id="JAXCLA010000001">
    <property type="protein sequence ID" value="MDY0743157.1"/>
    <property type="molecule type" value="Genomic_DNA"/>
</dbReference>
<evidence type="ECO:0000256" key="1">
    <source>
        <dbReference type="SAM" id="MobiDB-lite"/>
    </source>
</evidence>
<keyword evidence="2" id="KW-1133">Transmembrane helix</keyword>
<accession>A0ABU5DDA6</accession>
<evidence type="ECO:0000313" key="4">
    <source>
        <dbReference type="Proteomes" id="UP001285263"/>
    </source>
</evidence>
<sequence length="153" mass="16148">MATHPSPSTSTGGINRSALRNASATAARPPEAAPRPPAAPAAAQRESPPESDFIYFLKAVGWMSGGLVGAIVLYALVWLMHDSMATGAALAEAKQQRGTLVCQSGHMSHGDGSLHDLVFAESFFVCDDWKTLQTIQEEEQKAGSPQMKATQAP</sequence>